<organism evidence="1 2">
    <name type="scientific">Elizabethkingia meningoseptica</name>
    <name type="common">Chryseobacterium meningosepticum</name>
    <dbReference type="NCBI Taxonomy" id="238"/>
    <lineage>
        <taxon>Bacteria</taxon>
        <taxon>Pseudomonadati</taxon>
        <taxon>Bacteroidota</taxon>
        <taxon>Flavobacteriia</taxon>
        <taxon>Flavobacteriales</taxon>
        <taxon>Weeksellaceae</taxon>
        <taxon>Elizabethkingia</taxon>
    </lineage>
</organism>
<dbReference type="EMBL" id="MPOG01000001">
    <property type="protein sequence ID" value="OOH98131.1"/>
    <property type="molecule type" value="Genomic_DNA"/>
</dbReference>
<keyword evidence="2" id="KW-1185">Reference proteome</keyword>
<dbReference type="STRING" id="238.BBD35_01750"/>
<dbReference type="InterPro" id="IPR045944">
    <property type="entry name" value="DUF6364"/>
</dbReference>
<dbReference type="RefSeq" id="WP_069215561.1">
    <property type="nucleotide sequence ID" value="NZ_CP016378.1"/>
</dbReference>
<dbReference type="OrthoDB" id="1121643at2"/>
<reference evidence="1 2" key="1">
    <citation type="submission" date="2016-11" db="EMBL/GenBank/DDBJ databases">
        <title>Genome sequence and comparative genomic analysis of clinical strain Elizabethkingia meningoseptica 61421 PRCM.</title>
        <authorList>
            <person name="Wang M."/>
            <person name="Hu S."/>
            <person name="Cao L."/>
            <person name="Jiang T."/>
            <person name="Zhou Y."/>
            <person name="Ming D."/>
        </authorList>
    </citation>
    <scope>NUCLEOTIDE SEQUENCE [LARGE SCALE GENOMIC DNA]</scope>
    <source>
        <strain evidence="1 2">61421 PRCM</strain>
    </source>
</reference>
<sequence length="82" mass="9567">MNTKLTLTIDKSIIEKAKKYARNRERSLSDLIENYLKALTNEEPKNESNITPVVKSLKGSFTIPKNFDYKKELTDRLSEKYL</sequence>
<comment type="caution">
    <text evidence="1">The sequence shown here is derived from an EMBL/GenBank/DDBJ whole genome shotgun (WGS) entry which is preliminary data.</text>
</comment>
<dbReference type="Pfam" id="PF19891">
    <property type="entry name" value="DUF6364"/>
    <property type="match status" value="1"/>
</dbReference>
<dbReference type="eggNOG" id="ENOG5031CTC">
    <property type="taxonomic scope" value="Bacteria"/>
</dbReference>
<evidence type="ECO:0000313" key="1">
    <source>
        <dbReference type="EMBL" id="OOH98131.1"/>
    </source>
</evidence>
<evidence type="ECO:0008006" key="3">
    <source>
        <dbReference type="Google" id="ProtNLM"/>
    </source>
</evidence>
<protein>
    <recommendedName>
        <fullName evidence="3">Antitoxin</fullName>
    </recommendedName>
</protein>
<accession>A0A1V3U5V9</accession>
<evidence type="ECO:0000313" key="2">
    <source>
        <dbReference type="Proteomes" id="UP000188947"/>
    </source>
</evidence>
<dbReference type="Proteomes" id="UP000188947">
    <property type="component" value="Unassembled WGS sequence"/>
</dbReference>
<gene>
    <name evidence="1" type="ORF">BMF97_02365</name>
</gene>
<dbReference type="AlphaFoldDB" id="A0A1V3U5V9"/>
<name>A0A1V3U5V9_ELIME</name>
<proteinExistence type="predicted"/>